<dbReference type="EMBL" id="PDVP01000007">
    <property type="protein sequence ID" value="PHP66550.1"/>
    <property type="molecule type" value="Genomic_DNA"/>
</dbReference>
<feature type="chain" id="PRO_5013551628" evidence="1">
    <location>
        <begin position="20"/>
        <end position="127"/>
    </location>
</feature>
<comment type="caution">
    <text evidence="2">The sequence shown here is derived from an EMBL/GenBank/DDBJ whole genome shotgun (WGS) entry which is preliminary data.</text>
</comment>
<gene>
    <name evidence="2" type="ORF">CSC94_12740</name>
</gene>
<dbReference type="Proteomes" id="UP000221168">
    <property type="component" value="Unassembled WGS sequence"/>
</dbReference>
<keyword evidence="1" id="KW-0732">Signal</keyword>
<dbReference type="RefSeq" id="WP_099306736.1">
    <property type="nucleotide sequence ID" value="NZ_PDVP01000007.1"/>
</dbReference>
<reference evidence="2 3" key="1">
    <citation type="submission" date="2017-10" db="EMBL/GenBank/DDBJ databases">
        <title>Sedimentibacterium mangrovi gen. nov., sp. nov., a novel member of family Phyllobacteriacea isolated from mangrove sediment.</title>
        <authorList>
            <person name="Liao H."/>
            <person name="Tian Y."/>
        </authorList>
    </citation>
    <scope>NUCLEOTIDE SEQUENCE [LARGE SCALE GENOMIC DNA]</scope>
    <source>
        <strain evidence="2 3">X9-2-2</strain>
    </source>
</reference>
<protein>
    <submittedName>
        <fullName evidence="2">Uncharacterized protein</fullName>
    </submittedName>
</protein>
<proteinExistence type="predicted"/>
<accession>A0A2G1QM70</accession>
<keyword evidence="3" id="KW-1185">Reference proteome</keyword>
<evidence type="ECO:0000313" key="2">
    <source>
        <dbReference type="EMBL" id="PHP66550.1"/>
    </source>
</evidence>
<name>A0A2G1QM70_9HYPH</name>
<feature type="signal peptide" evidence="1">
    <location>
        <begin position="1"/>
        <end position="19"/>
    </location>
</feature>
<dbReference type="AlphaFoldDB" id="A0A2G1QM70"/>
<evidence type="ECO:0000256" key="1">
    <source>
        <dbReference type="SAM" id="SignalP"/>
    </source>
</evidence>
<sequence length="127" mass="13658">MTRFFAFLIAIATATPAAAADFEMAVPSGIDVEMKGLSVDRDYMVATIAVSSPIVDLLSAKFDCKAKKKEGFTWSLSGNVGNIAKGSSRDARLVSLSPMDEYSTGSPVVALRCYAKEIKYGYIDLFP</sequence>
<evidence type="ECO:0000313" key="3">
    <source>
        <dbReference type="Proteomes" id="UP000221168"/>
    </source>
</evidence>
<organism evidence="2 3">
    <name type="scientific">Zhengella mangrovi</name>
    <dbReference type="NCBI Taxonomy" id="1982044"/>
    <lineage>
        <taxon>Bacteria</taxon>
        <taxon>Pseudomonadati</taxon>
        <taxon>Pseudomonadota</taxon>
        <taxon>Alphaproteobacteria</taxon>
        <taxon>Hyphomicrobiales</taxon>
        <taxon>Notoacmeibacteraceae</taxon>
        <taxon>Zhengella</taxon>
    </lineage>
</organism>